<feature type="compositionally biased region" description="Polar residues" evidence="1">
    <location>
        <begin position="97"/>
        <end position="120"/>
    </location>
</feature>
<dbReference type="OrthoDB" id="2359216at2759"/>
<accession>A0A1V9X5I4</accession>
<name>A0A1V9X5I4_9ACAR</name>
<dbReference type="Pfam" id="PF11952">
    <property type="entry name" value="XTBD"/>
    <property type="match status" value="1"/>
</dbReference>
<comment type="caution">
    <text evidence="3">The sequence shown here is derived from an EMBL/GenBank/DDBJ whole genome shotgun (WGS) entry which is preliminary data.</text>
</comment>
<dbReference type="PANTHER" id="PTHR48430">
    <property type="entry name" value="PARTNER OF XRN-2 PROTEIN 1"/>
    <property type="match status" value="1"/>
</dbReference>
<dbReference type="PANTHER" id="PTHR48430:SF1">
    <property type="entry name" value="PARTNER OF XRN-2 PROTEIN 1"/>
    <property type="match status" value="1"/>
</dbReference>
<sequence>MPLSQPIDTYRQPWESVENWELREEFLLRYQDSFEENRLLCLAQAYVNILLLGCQYPEAVMQEVKNLGRRLEKGGEVRGAKNERIKQNSRKKLRTQPAEQLGTSTSRSWKNSGKNAHNFF</sequence>
<dbReference type="PROSITE" id="PS51827">
    <property type="entry name" value="XTBD"/>
    <property type="match status" value="1"/>
</dbReference>
<protein>
    <submittedName>
        <fullName evidence="3">CDKN2AIP N-terminal protein-like</fullName>
    </submittedName>
</protein>
<dbReference type="STRING" id="418985.A0A1V9X5I4"/>
<organism evidence="3 4">
    <name type="scientific">Tropilaelaps mercedesae</name>
    <dbReference type="NCBI Taxonomy" id="418985"/>
    <lineage>
        <taxon>Eukaryota</taxon>
        <taxon>Metazoa</taxon>
        <taxon>Ecdysozoa</taxon>
        <taxon>Arthropoda</taxon>
        <taxon>Chelicerata</taxon>
        <taxon>Arachnida</taxon>
        <taxon>Acari</taxon>
        <taxon>Parasitiformes</taxon>
        <taxon>Mesostigmata</taxon>
        <taxon>Gamasina</taxon>
        <taxon>Dermanyssoidea</taxon>
        <taxon>Laelapidae</taxon>
        <taxon>Tropilaelaps</taxon>
    </lineage>
</organism>
<feature type="region of interest" description="Disordered" evidence="1">
    <location>
        <begin position="73"/>
        <end position="120"/>
    </location>
</feature>
<evidence type="ECO:0000256" key="1">
    <source>
        <dbReference type="SAM" id="MobiDB-lite"/>
    </source>
</evidence>
<proteinExistence type="predicted"/>
<feature type="compositionally biased region" description="Basic and acidic residues" evidence="1">
    <location>
        <begin position="73"/>
        <end position="86"/>
    </location>
</feature>
<keyword evidence="4" id="KW-1185">Reference proteome</keyword>
<dbReference type="Proteomes" id="UP000192247">
    <property type="component" value="Unassembled WGS sequence"/>
</dbReference>
<evidence type="ECO:0000313" key="3">
    <source>
        <dbReference type="EMBL" id="OQR68764.1"/>
    </source>
</evidence>
<dbReference type="InterPro" id="IPR021859">
    <property type="entry name" value="XTBD"/>
</dbReference>
<evidence type="ECO:0000259" key="2">
    <source>
        <dbReference type="PROSITE" id="PS51827"/>
    </source>
</evidence>
<dbReference type="EMBL" id="MNPL01023344">
    <property type="protein sequence ID" value="OQR68764.1"/>
    <property type="molecule type" value="Genomic_DNA"/>
</dbReference>
<dbReference type="AlphaFoldDB" id="A0A1V9X5I4"/>
<gene>
    <name evidence="3" type="ORF">BIW11_12696</name>
</gene>
<feature type="domain" description="XRN2-binding (XTBD)" evidence="2">
    <location>
        <begin position="7"/>
        <end position="92"/>
    </location>
</feature>
<dbReference type="InParanoid" id="A0A1V9X5I4"/>
<reference evidence="3 4" key="1">
    <citation type="journal article" date="2017" name="Gigascience">
        <title>Draft genome of the honey bee ectoparasitic mite, Tropilaelaps mercedesae, is shaped by the parasitic life history.</title>
        <authorList>
            <person name="Dong X."/>
            <person name="Armstrong S.D."/>
            <person name="Xia D."/>
            <person name="Makepeace B.L."/>
            <person name="Darby A.C."/>
            <person name="Kadowaki T."/>
        </authorList>
    </citation>
    <scope>NUCLEOTIDE SEQUENCE [LARGE SCALE GENOMIC DNA]</scope>
    <source>
        <strain evidence="3">Wuxi-XJTLU</strain>
    </source>
</reference>
<evidence type="ECO:0000313" key="4">
    <source>
        <dbReference type="Proteomes" id="UP000192247"/>
    </source>
</evidence>